<reference evidence="1 2" key="2">
    <citation type="journal article" date="2014" name="J. Gen. Appl. Microbiol.">
        <title>The early diverging ascomycetous budding yeast Saitoella complicata has three histone deacetylases belonging to the Clr6, Hos2, and Rpd3 lineages.</title>
        <authorList>
            <person name="Nishida H."/>
            <person name="Matsumoto T."/>
            <person name="Kondo S."/>
            <person name="Hamamoto M."/>
            <person name="Yoshikawa H."/>
        </authorList>
    </citation>
    <scope>NUCLEOTIDE SEQUENCE [LARGE SCALE GENOMIC DNA]</scope>
    <source>
        <strain evidence="1 2">NRRL Y-17804</strain>
    </source>
</reference>
<protein>
    <submittedName>
        <fullName evidence="1">Uncharacterized protein</fullName>
    </submittedName>
</protein>
<accession>A0A0E9NP09</accession>
<proteinExistence type="predicted"/>
<dbReference type="Proteomes" id="UP000033140">
    <property type="component" value="Unassembled WGS sequence"/>
</dbReference>
<keyword evidence="2" id="KW-1185">Reference proteome</keyword>
<comment type="caution">
    <text evidence="1">The sequence shown here is derived from an EMBL/GenBank/DDBJ whole genome shotgun (WGS) entry which is preliminary data.</text>
</comment>
<name>A0A0E9NP09_SAICN</name>
<sequence length="76" mass="8504">MGNNFNCDRYRTRGTHGLGITIYTDILASSATVKSNTPLLFSSSEQPFSRGRDQLFLIHILRPRHRAAAAQKRIAS</sequence>
<dbReference type="AlphaFoldDB" id="A0A0E9NP09"/>
<dbReference type="EMBL" id="BACD03000042">
    <property type="protein sequence ID" value="GAO51165.1"/>
    <property type="molecule type" value="Genomic_DNA"/>
</dbReference>
<evidence type="ECO:0000313" key="1">
    <source>
        <dbReference type="EMBL" id="GAO51165.1"/>
    </source>
</evidence>
<reference evidence="1 2" key="1">
    <citation type="journal article" date="2011" name="J. Gen. Appl. Microbiol.">
        <title>Draft genome sequencing of the enigmatic yeast Saitoella complicata.</title>
        <authorList>
            <person name="Nishida H."/>
            <person name="Hamamoto M."/>
            <person name="Sugiyama J."/>
        </authorList>
    </citation>
    <scope>NUCLEOTIDE SEQUENCE [LARGE SCALE GENOMIC DNA]</scope>
    <source>
        <strain evidence="1 2">NRRL Y-17804</strain>
    </source>
</reference>
<gene>
    <name evidence="1" type="ORF">G7K_5276-t1</name>
</gene>
<organism evidence="1 2">
    <name type="scientific">Saitoella complicata (strain BCRC 22490 / CBS 7301 / JCM 7358 / NBRC 10748 / NRRL Y-17804)</name>
    <dbReference type="NCBI Taxonomy" id="698492"/>
    <lineage>
        <taxon>Eukaryota</taxon>
        <taxon>Fungi</taxon>
        <taxon>Dikarya</taxon>
        <taxon>Ascomycota</taxon>
        <taxon>Taphrinomycotina</taxon>
        <taxon>Taphrinomycotina incertae sedis</taxon>
        <taxon>Saitoella</taxon>
    </lineage>
</organism>
<evidence type="ECO:0000313" key="2">
    <source>
        <dbReference type="Proteomes" id="UP000033140"/>
    </source>
</evidence>
<reference evidence="1 2" key="3">
    <citation type="journal article" date="2015" name="Genome Announc.">
        <title>Draft Genome Sequence of the Archiascomycetous Yeast Saitoella complicata.</title>
        <authorList>
            <person name="Yamauchi K."/>
            <person name="Kondo S."/>
            <person name="Hamamoto M."/>
            <person name="Takahashi Y."/>
            <person name="Ogura Y."/>
            <person name="Hayashi T."/>
            <person name="Nishida H."/>
        </authorList>
    </citation>
    <scope>NUCLEOTIDE SEQUENCE [LARGE SCALE GENOMIC DNA]</scope>
    <source>
        <strain evidence="1 2">NRRL Y-17804</strain>
    </source>
</reference>